<evidence type="ECO:0000313" key="2">
    <source>
        <dbReference type="EMBL" id="RZU49949.1"/>
    </source>
</evidence>
<dbReference type="PROSITE" id="PS51459">
    <property type="entry name" value="FIDO"/>
    <property type="match status" value="1"/>
</dbReference>
<dbReference type="InterPro" id="IPR006440">
    <property type="entry name" value="Doc"/>
</dbReference>
<keyword evidence="3" id="KW-1185">Reference proteome</keyword>
<accession>A0A4Q7ZIK5</accession>
<dbReference type="Proteomes" id="UP000292564">
    <property type="component" value="Unassembled WGS sequence"/>
</dbReference>
<dbReference type="InterPro" id="IPR003812">
    <property type="entry name" value="Fido"/>
</dbReference>
<name>A0A4Q7ZIK5_9ACTN</name>
<feature type="domain" description="Fido" evidence="1">
    <location>
        <begin position="4"/>
        <end position="121"/>
    </location>
</feature>
<dbReference type="PANTHER" id="PTHR39426">
    <property type="entry name" value="HOMOLOGY TO DEATH-ON-CURING PROTEIN OF PHAGE P1"/>
    <property type="match status" value="1"/>
</dbReference>
<dbReference type="InterPro" id="IPR053737">
    <property type="entry name" value="Type_II_TA_Toxin"/>
</dbReference>
<evidence type="ECO:0000259" key="1">
    <source>
        <dbReference type="PROSITE" id="PS51459"/>
    </source>
</evidence>
<organism evidence="2 3">
    <name type="scientific">Krasilnikovia cinnamomea</name>
    <dbReference type="NCBI Taxonomy" id="349313"/>
    <lineage>
        <taxon>Bacteria</taxon>
        <taxon>Bacillati</taxon>
        <taxon>Actinomycetota</taxon>
        <taxon>Actinomycetes</taxon>
        <taxon>Micromonosporales</taxon>
        <taxon>Micromonosporaceae</taxon>
        <taxon>Krasilnikovia</taxon>
    </lineage>
</organism>
<proteinExistence type="predicted"/>
<protein>
    <submittedName>
        <fullName evidence="2">Death-on-curing protein</fullName>
    </submittedName>
</protein>
<dbReference type="OrthoDB" id="9802752at2"/>
<gene>
    <name evidence="2" type="ORF">EV385_1706</name>
</gene>
<dbReference type="PANTHER" id="PTHR39426:SF1">
    <property type="entry name" value="HOMOLOGY TO DEATH-ON-CURING PROTEIN OF PHAGE P1"/>
    <property type="match status" value="1"/>
</dbReference>
<sequence length="127" mass="13545">MIYLDAEDLADIAAAVLEPDPVVIRDVGLLSMAAHRPRTEVFGHEPYPTIAQKAAALLVSVCQNHPLQDGNKRLALAAGWVFCGLNCGRQPALTQDEAYELVMGVARGELDVPEVATALREAGIPDA</sequence>
<dbReference type="Gene3D" id="1.20.120.1870">
    <property type="entry name" value="Fic/DOC protein, Fido domain"/>
    <property type="match status" value="1"/>
</dbReference>
<dbReference type="NCBIfam" id="TIGR01550">
    <property type="entry name" value="DOC_P1"/>
    <property type="match status" value="1"/>
</dbReference>
<dbReference type="AlphaFoldDB" id="A0A4Q7ZIK5"/>
<dbReference type="GO" id="GO:0016301">
    <property type="term" value="F:kinase activity"/>
    <property type="evidence" value="ECO:0007669"/>
    <property type="project" value="InterPro"/>
</dbReference>
<dbReference type="EMBL" id="SHKY01000001">
    <property type="protein sequence ID" value="RZU49949.1"/>
    <property type="molecule type" value="Genomic_DNA"/>
</dbReference>
<comment type="caution">
    <text evidence="2">The sequence shown here is derived from an EMBL/GenBank/DDBJ whole genome shotgun (WGS) entry which is preliminary data.</text>
</comment>
<dbReference type="RefSeq" id="WP_130508947.1">
    <property type="nucleotide sequence ID" value="NZ_SHKY01000001.1"/>
</dbReference>
<dbReference type="Pfam" id="PF02661">
    <property type="entry name" value="Fic"/>
    <property type="match status" value="1"/>
</dbReference>
<evidence type="ECO:0000313" key="3">
    <source>
        <dbReference type="Proteomes" id="UP000292564"/>
    </source>
</evidence>
<reference evidence="2 3" key="1">
    <citation type="submission" date="2019-02" db="EMBL/GenBank/DDBJ databases">
        <title>Sequencing the genomes of 1000 actinobacteria strains.</title>
        <authorList>
            <person name="Klenk H.-P."/>
        </authorList>
    </citation>
    <scope>NUCLEOTIDE SEQUENCE [LARGE SCALE GENOMIC DNA]</scope>
    <source>
        <strain evidence="2 3">DSM 45162</strain>
    </source>
</reference>